<keyword evidence="2" id="KW-0378">Hydrolase</keyword>
<proteinExistence type="predicted"/>
<dbReference type="PANTHER" id="PTHR18934:SF145">
    <property type="entry name" value="ATP-DEPENDENT RNA HELICASE DHX57-RELATED"/>
    <property type="match status" value="1"/>
</dbReference>
<dbReference type="SMART" id="SM00847">
    <property type="entry name" value="HA2"/>
    <property type="match status" value="1"/>
</dbReference>
<feature type="compositionally biased region" description="Basic and acidic residues" evidence="5">
    <location>
        <begin position="89"/>
        <end position="103"/>
    </location>
</feature>
<feature type="non-terminal residue" evidence="7">
    <location>
        <position position="813"/>
    </location>
</feature>
<dbReference type="PROSITE" id="PS51192">
    <property type="entry name" value="HELICASE_ATP_BIND_1"/>
    <property type="match status" value="1"/>
</dbReference>
<feature type="region of interest" description="Disordered" evidence="5">
    <location>
        <begin position="75"/>
        <end position="152"/>
    </location>
</feature>
<dbReference type="GO" id="GO:0004386">
    <property type="term" value="F:helicase activity"/>
    <property type="evidence" value="ECO:0007669"/>
    <property type="project" value="UniProtKB-KW"/>
</dbReference>
<dbReference type="InterPro" id="IPR011545">
    <property type="entry name" value="DEAD/DEAH_box_helicase_dom"/>
</dbReference>
<dbReference type="InterPro" id="IPR048333">
    <property type="entry name" value="HA2_WH"/>
</dbReference>
<dbReference type="InterPro" id="IPR027417">
    <property type="entry name" value="P-loop_NTPase"/>
</dbReference>
<dbReference type="Gene3D" id="3.40.50.300">
    <property type="entry name" value="P-loop containing nucleotide triphosphate hydrolases"/>
    <property type="match status" value="2"/>
</dbReference>
<evidence type="ECO:0000256" key="3">
    <source>
        <dbReference type="ARBA" id="ARBA00022806"/>
    </source>
</evidence>
<dbReference type="GO" id="GO:0016787">
    <property type="term" value="F:hydrolase activity"/>
    <property type="evidence" value="ECO:0007669"/>
    <property type="project" value="UniProtKB-KW"/>
</dbReference>
<evidence type="ECO:0000259" key="6">
    <source>
        <dbReference type="PROSITE" id="PS51192"/>
    </source>
</evidence>
<sequence>RQELLLGDPLSLRVRLSRGSSFGFSTDPHEGLPPQICLKISHYLMKEARGSLSGMPVVFSLVGLLDDSSKIERLQSESDGSQIPGEGPESGRDSSKSSREDRFSSSQNKDLLGTNRRLKQRFQDNPRAEDDPMLVTDKACPPGRKKTASYPSSYAGSSVHFRRLAKQVWQGALQRDCHSARRISAIGVAERIGNLVGYSIRLETKASKHTRLLFCTTGILLRRLEADAQLKDVTHVLVDEVHERSEESDFLLLILKDLLVKRKDLKIILMSATLNAGLFVNYFANVLPLPPVVDIPGRTFPVKQLFLEEVIEVTGYTLELGSSFARPEERGKDYTEYNDGDKWQLEALILSWTLPPYPRRTKFGHSARVCSTLSKMNFKQIDYDLIQASLEYITGSSFPNEGSILIFLPGMAEISNLYDQLSSHPKFGKKAGKFRLLPLHGFYIRGPSARCPEGRHIHQHCRDLHHHRGLRLRNRLWANERKAVRSSKNMESLESVWRKGRAGRVRPGVCLHLYSSFRYEAHFYKDPRKLEDVLMRMLEPPSPTGTESAKERLKSVSALDAKGNLTPLGYHLANLPVDVKIGKLLILGSVFRCLDSALTIAAALSYRSPFTSSFGQREELKKKRREFSDAYRLSDQLTDLKAYKQWREVCKTSRGRGGYAFAKENMLSFKTLQTLVSMKHQFAESLVDIGFISEKLTSRRLDHLSRSSGGGADVLLDVTSPLANANNDNGKLILSVLCGALYPNVVQVLSPEIKFKQTAGGAMHKPHSAEEVKLKAKGNEGFVVVHPSSVVHGSGTFSGSSYLMYHEKVKTSR</sequence>
<dbReference type="Proteomes" id="UP000595437">
    <property type="component" value="Chromosome 18"/>
</dbReference>
<keyword evidence="3" id="KW-0347">Helicase</keyword>
<feature type="non-terminal residue" evidence="7">
    <location>
        <position position="1"/>
    </location>
</feature>
<dbReference type="GO" id="GO:0003723">
    <property type="term" value="F:RNA binding"/>
    <property type="evidence" value="ECO:0007669"/>
    <property type="project" value="TreeGrafter"/>
</dbReference>
<evidence type="ECO:0000256" key="1">
    <source>
        <dbReference type="ARBA" id="ARBA00022741"/>
    </source>
</evidence>
<dbReference type="InterPro" id="IPR007502">
    <property type="entry name" value="Helicase-assoc_dom"/>
</dbReference>
<accession>A0A7T8JU11</accession>
<evidence type="ECO:0000256" key="2">
    <source>
        <dbReference type="ARBA" id="ARBA00022801"/>
    </source>
</evidence>
<dbReference type="SUPFAM" id="SSF52540">
    <property type="entry name" value="P-loop containing nucleoside triphosphate hydrolases"/>
    <property type="match status" value="1"/>
</dbReference>
<keyword evidence="8" id="KW-1185">Reference proteome</keyword>
<dbReference type="AlphaFoldDB" id="A0A7T8JU11"/>
<reference evidence="8" key="1">
    <citation type="submission" date="2021-01" db="EMBL/GenBank/DDBJ databases">
        <title>Caligus Genome Assembly.</title>
        <authorList>
            <person name="Gallardo-Escarate C."/>
        </authorList>
    </citation>
    <scope>NUCLEOTIDE SEQUENCE [LARGE SCALE GENOMIC DNA]</scope>
</reference>
<dbReference type="FunFam" id="1.20.120.1080:FF:000002">
    <property type="entry name" value="Putative ATP-dependent RNA helicase DHX36"/>
    <property type="match status" value="1"/>
</dbReference>
<gene>
    <name evidence="7" type="ORF">FKW44_023269</name>
</gene>
<protein>
    <submittedName>
        <fullName evidence="7">DEAH (AspGluAlaAsp/His) box polypeptide 57</fullName>
    </submittedName>
</protein>
<keyword evidence="4" id="KW-0067">ATP-binding</keyword>
<dbReference type="InterPro" id="IPR014001">
    <property type="entry name" value="Helicase_ATP-bd"/>
</dbReference>
<dbReference type="Pfam" id="PF04408">
    <property type="entry name" value="WHD_HA2"/>
    <property type="match status" value="1"/>
</dbReference>
<evidence type="ECO:0000313" key="8">
    <source>
        <dbReference type="Proteomes" id="UP000595437"/>
    </source>
</evidence>
<dbReference type="Pfam" id="PF21010">
    <property type="entry name" value="HA2_C"/>
    <property type="match status" value="1"/>
</dbReference>
<feature type="compositionally biased region" description="Basic and acidic residues" evidence="5">
    <location>
        <begin position="121"/>
        <end position="130"/>
    </location>
</feature>
<dbReference type="OrthoDB" id="5600252at2759"/>
<dbReference type="GO" id="GO:0005524">
    <property type="term" value="F:ATP binding"/>
    <property type="evidence" value="ECO:0007669"/>
    <property type="project" value="UniProtKB-KW"/>
</dbReference>
<dbReference type="Pfam" id="PF00270">
    <property type="entry name" value="DEAD"/>
    <property type="match status" value="1"/>
</dbReference>
<dbReference type="PANTHER" id="PTHR18934">
    <property type="entry name" value="ATP-DEPENDENT RNA HELICASE"/>
    <property type="match status" value="1"/>
</dbReference>
<evidence type="ECO:0000256" key="4">
    <source>
        <dbReference type="ARBA" id="ARBA00022840"/>
    </source>
</evidence>
<organism evidence="7 8">
    <name type="scientific">Caligus rogercresseyi</name>
    <name type="common">Sea louse</name>
    <dbReference type="NCBI Taxonomy" id="217165"/>
    <lineage>
        <taxon>Eukaryota</taxon>
        <taxon>Metazoa</taxon>
        <taxon>Ecdysozoa</taxon>
        <taxon>Arthropoda</taxon>
        <taxon>Crustacea</taxon>
        <taxon>Multicrustacea</taxon>
        <taxon>Hexanauplia</taxon>
        <taxon>Copepoda</taxon>
        <taxon>Siphonostomatoida</taxon>
        <taxon>Caligidae</taxon>
        <taxon>Caligus</taxon>
    </lineage>
</organism>
<dbReference type="Gene3D" id="1.20.120.1080">
    <property type="match status" value="1"/>
</dbReference>
<evidence type="ECO:0000313" key="7">
    <source>
        <dbReference type="EMBL" id="QQP35127.1"/>
    </source>
</evidence>
<dbReference type="EMBL" id="CP045907">
    <property type="protein sequence ID" value="QQP35127.1"/>
    <property type="molecule type" value="Genomic_DNA"/>
</dbReference>
<evidence type="ECO:0000256" key="5">
    <source>
        <dbReference type="SAM" id="MobiDB-lite"/>
    </source>
</evidence>
<feature type="domain" description="Helicase ATP-binding" evidence="6">
    <location>
        <begin position="181"/>
        <end position="292"/>
    </location>
</feature>
<name>A0A7T8JU11_CALRO</name>
<keyword evidence="1" id="KW-0547">Nucleotide-binding</keyword>